<dbReference type="Proteomes" id="UP000607645">
    <property type="component" value="Unassembled WGS sequence"/>
</dbReference>
<feature type="transmembrane region" description="Helical" evidence="1">
    <location>
        <begin position="6"/>
        <end position="28"/>
    </location>
</feature>
<keyword evidence="1" id="KW-0472">Membrane</keyword>
<evidence type="ECO:0000313" key="3">
    <source>
        <dbReference type="Proteomes" id="UP000607645"/>
    </source>
</evidence>
<feature type="transmembrane region" description="Helical" evidence="1">
    <location>
        <begin position="309"/>
        <end position="327"/>
    </location>
</feature>
<keyword evidence="1" id="KW-1133">Transmembrane helix</keyword>
<evidence type="ECO:0000256" key="1">
    <source>
        <dbReference type="SAM" id="Phobius"/>
    </source>
</evidence>
<organism evidence="2 3">
    <name type="scientific">Lawsonibacter faecis</name>
    <dbReference type="NCBI Taxonomy" id="2763052"/>
    <lineage>
        <taxon>Bacteria</taxon>
        <taxon>Bacillati</taxon>
        <taxon>Bacillota</taxon>
        <taxon>Clostridia</taxon>
        <taxon>Eubacteriales</taxon>
        <taxon>Oscillospiraceae</taxon>
        <taxon>Lawsonibacter</taxon>
    </lineage>
</organism>
<accession>A0A8J6JGM5</accession>
<keyword evidence="3" id="KW-1185">Reference proteome</keyword>
<feature type="transmembrane region" description="Helical" evidence="1">
    <location>
        <begin position="236"/>
        <end position="260"/>
    </location>
</feature>
<feature type="transmembrane region" description="Helical" evidence="1">
    <location>
        <begin position="170"/>
        <end position="193"/>
    </location>
</feature>
<name>A0A8J6JGM5_9FIRM</name>
<feature type="transmembrane region" description="Helical" evidence="1">
    <location>
        <begin position="65"/>
        <end position="91"/>
    </location>
</feature>
<feature type="transmembrane region" description="Helical" evidence="1">
    <location>
        <begin position="138"/>
        <end position="158"/>
    </location>
</feature>
<feature type="transmembrane region" description="Helical" evidence="1">
    <location>
        <begin position="112"/>
        <end position="132"/>
    </location>
</feature>
<reference evidence="2" key="1">
    <citation type="submission" date="2020-08" db="EMBL/GenBank/DDBJ databases">
        <title>Genome public.</title>
        <authorList>
            <person name="Liu C."/>
            <person name="Sun Q."/>
        </authorList>
    </citation>
    <scope>NUCLEOTIDE SEQUENCE</scope>
    <source>
        <strain evidence="2">NSJ-52</strain>
    </source>
</reference>
<keyword evidence="1" id="KW-0812">Transmembrane</keyword>
<proteinExistence type="predicted"/>
<protein>
    <submittedName>
        <fullName evidence="2">Uncharacterized protein</fullName>
    </submittedName>
</protein>
<feature type="transmembrane region" description="Helical" evidence="1">
    <location>
        <begin position="280"/>
        <end position="302"/>
    </location>
</feature>
<dbReference type="RefSeq" id="WP_186918288.1">
    <property type="nucleotide sequence ID" value="NZ_JACOPQ010000001.1"/>
</dbReference>
<dbReference type="EMBL" id="JACOPQ010000001">
    <property type="protein sequence ID" value="MBC5735743.1"/>
    <property type="molecule type" value="Genomic_DNA"/>
</dbReference>
<feature type="transmembrane region" description="Helical" evidence="1">
    <location>
        <begin position="35"/>
        <end position="53"/>
    </location>
</feature>
<dbReference type="AlphaFoldDB" id="A0A8J6JGM5"/>
<comment type="caution">
    <text evidence="2">The sequence shown here is derived from an EMBL/GenBank/DDBJ whole genome shotgun (WGS) entry which is preliminary data.</text>
</comment>
<gene>
    <name evidence="2" type="ORF">H8S62_01795</name>
</gene>
<sequence>MARTRLFIYSAAHFAVDFSCALLLLGRIRPGPGDALLCLLLYNFCAFALQMPVGLLADRLDKNHAVAALGCGACALAWLIPGLGGAVCAGVGNALFHVGGGLDTLNRSASRCGALGIFVSPGALGIFLGGLLAGGGAATSALAAGGVLLAGGLIFRLCRASGNAPVSLALSGRSAAPAALICLALVVVLRSYLGLAAQFPWKAGYAVPLVAALVLGKALGGLLADRFGLRRTAAVSLGTAALLFLLADVPAAGIAGVFLFNMTMPLTLWGAAGLLPGAKGFAFGLLTFGLFLGFLPVFLGISLPLAGKYLYALGALVSLPPLLFGLGRVKP</sequence>
<feature type="transmembrane region" description="Helical" evidence="1">
    <location>
        <begin position="205"/>
        <end position="224"/>
    </location>
</feature>
<evidence type="ECO:0000313" key="2">
    <source>
        <dbReference type="EMBL" id="MBC5735743.1"/>
    </source>
</evidence>